<evidence type="ECO:0000256" key="2">
    <source>
        <dbReference type="ARBA" id="ARBA00015075"/>
    </source>
</evidence>
<dbReference type="OrthoDB" id="9813510at2"/>
<dbReference type="InterPro" id="IPR002712">
    <property type="entry name" value="CcdB"/>
</dbReference>
<comment type="caution">
    <text evidence="8">The sequence shown here is derived from an EMBL/GenBank/DDBJ whole genome shotgun (WGS) entry which is preliminary data.</text>
</comment>
<evidence type="ECO:0000313" key="9">
    <source>
        <dbReference type="Proteomes" id="UP000278823"/>
    </source>
</evidence>
<protein>
    <recommendedName>
        <fullName evidence="2">Toxin CcdB</fullName>
    </recommendedName>
    <alternativeName>
        <fullName evidence="7">Cytotoxic protein CcdB</fullName>
    </alternativeName>
    <alternativeName>
        <fullName evidence="6">Protein LetD</fullName>
    </alternativeName>
</protein>
<keyword evidence="5" id="KW-0804">Transcription</keyword>
<evidence type="ECO:0000256" key="7">
    <source>
        <dbReference type="ARBA" id="ARBA00033135"/>
    </source>
</evidence>
<reference evidence="9" key="1">
    <citation type="submission" date="2018-11" db="EMBL/GenBank/DDBJ databases">
        <title>Rhizobium chutanense sp. nov., isolated from root nodules of Phaseolus vulgaris in China.</title>
        <authorList>
            <person name="Huo Y."/>
        </authorList>
    </citation>
    <scope>NUCLEOTIDE SEQUENCE [LARGE SCALE GENOMIC DNA]</scope>
    <source>
        <strain evidence="9">CCBAU 65647</strain>
    </source>
</reference>
<dbReference type="GO" id="GO:0008657">
    <property type="term" value="F:DNA topoisomerase type II (double strand cut, ATP-hydrolyzing) inhibitor activity"/>
    <property type="evidence" value="ECO:0007669"/>
    <property type="project" value="InterPro"/>
</dbReference>
<dbReference type="EMBL" id="RJTH01000001">
    <property type="protein sequence ID" value="RUM27324.1"/>
    <property type="molecule type" value="Genomic_DNA"/>
</dbReference>
<dbReference type="Gene3D" id="2.30.30.110">
    <property type="match status" value="1"/>
</dbReference>
<keyword evidence="9" id="KW-1185">Reference proteome</keyword>
<accession>A0A3S0RD69</accession>
<gene>
    <name evidence="8" type="ORF">EFQ99_03800</name>
</gene>
<keyword evidence="3" id="KW-0678">Repressor</keyword>
<keyword evidence="4" id="KW-0805">Transcription regulation</keyword>
<evidence type="ECO:0000313" key="8">
    <source>
        <dbReference type="EMBL" id="RUM27324.1"/>
    </source>
</evidence>
<evidence type="ECO:0000256" key="1">
    <source>
        <dbReference type="ARBA" id="ARBA00005230"/>
    </source>
</evidence>
<organism evidence="8 9">
    <name type="scientific">Rhizobium vallis</name>
    <dbReference type="NCBI Taxonomy" id="634290"/>
    <lineage>
        <taxon>Bacteria</taxon>
        <taxon>Pseudomonadati</taxon>
        <taxon>Pseudomonadota</taxon>
        <taxon>Alphaproteobacteria</taxon>
        <taxon>Hyphomicrobiales</taxon>
        <taxon>Rhizobiaceae</taxon>
        <taxon>Rhizobium/Agrobacterium group</taxon>
        <taxon>Rhizobium</taxon>
    </lineage>
</organism>
<evidence type="ECO:0000256" key="3">
    <source>
        <dbReference type="ARBA" id="ARBA00022491"/>
    </source>
</evidence>
<proteinExistence type="inferred from homology"/>
<evidence type="ECO:0000256" key="5">
    <source>
        <dbReference type="ARBA" id="ARBA00023163"/>
    </source>
</evidence>
<dbReference type="Proteomes" id="UP000278823">
    <property type="component" value="Unassembled WGS sequence"/>
</dbReference>
<dbReference type="AlphaFoldDB" id="A0A3S0RD69"/>
<dbReference type="InterPro" id="IPR011067">
    <property type="entry name" value="Plasmid_toxin/cell-grow_inhib"/>
</dbReference>
<comment type="similarity">
    <text evidence="1">Belongs to the CcdB toxin family.</text>
</comment>
<name>A0A3S0RD69_9HYPH</name>
<sequence>MSKSTVCHFRNIDSSDHVYNLMHTDALALDLQSDLLGELTTRTMAPMLPLEALPKIMRQLNPQFVINDLPYVMATQFTGAISVKEIGGVMADLTADSDRIIAAVDFLFQGF</sequence>
<evidence type="ECO:0000256" key="4">
    <source>
        <dbReference type="ARBA" id="ARBA00023015"/>
    </source>
</evidence>
<evidence type="ECO:0000256" key="6">
    <source>
        <dbReference type="ARBA" id="ARBA00029628"/>
    </source>
</evidence>
<dbReference type="SUPFAM" id="SSF50118">
    <property type="entry name" value="Cell growth inhibitor/plasmid maintenance toxic component"/>
    <property type="match status" value="1"/>
</dbReference>
<dbReference type="GO" id="GO:0006276">
    <property type="term" value="P:plasmid maintenance"/>
    <property type="evidence" value="ECO:0007669"/>
    <property type="project" value="InterPro"/>
</dbReference>
<dbReference type="Pfam" id="PF01845">
    <property type="entry name" value="CcdB"/>
    <property type="match status" value="1"/>
</dbReference>